<evidence type="ECO:0000313" key="3">
    <source>
        <dbReference type="EMBL" id="OSD06730.1"/>
    </source>
</evidence>
<proteinExistence type="predicted"/>
<dbReference type="InterPro" id="IPR037176">
    <property type="entry name" value="Osmotin/thaumatin-like_sf"/>
</dbReference>
<keyword evidence="2" id="KW-0732">Signal</keyword>
<dbReference type="OrthoDB" id="3342934at2759"/>
<evidence type="ECO:0000256" key="2">
    <source>
        <dbReference type="SAM" id="SignalP"/>
    </source>
</evidence>
<evidence type="ECO:0008006" key="5">
    <source>
        <dbReference type="Google" id="ProtNLM"/>
    </source>
</evidence>
<feature type="compositionally biased region" description="Low complexity" evidence="1">
    <location>
        <begin position="276"/>
        <end position="286"/>
    </location>
</feature>
<dbReference type="AlphaFoldDB" id="A0A1Y2J010"/>
<accession>A0A1Y2J010</accession>
<feature type="signal peptide" evidence="2">
    <location>
        <begin position="1"/>
        <end position="22"/>
    </location>
</feature>
<evidence type="ECO:0000313" key="4">
    <source>
        <dbReference type="Proteomes" id="UP000193067"/>
    </source>
</evidence>
<dbReference type="EMBL" id="KZ084089">
    <property type="protein sequence ID" value="OSD06730.1"/>
    <property type="molecule type" value="Genomic_DNA"/>
</dbReference>
<dbReference type="Proteomes" id="UP000193067">
    <property type="component" value="Unassembled WGS sequence"/>
</dbReference>
<reference evidence="3 4" key="1">
    <citation type="journal article" date="2015" name="Biotechnol. Biofuels">
        <title>Enhanced degradation of softwood versus hardwood by the white-rot fungus Pycnoporus coccineus.</title>
        <authorList>
            <person name="Couturier M."/>
            <person name="Navarro D."/>
            <person name="Chevret D."/>
            <person name="Henrissat B."/>
            <person name="Piumi F."/>
            <person name="Ruiz-Duenas F.J."/>
            <person name="Martinez A.T."/>
            <person name="Grigoriev I.V."/>
            <person name="Riley R."/>
            <person name="Lipzen A."/>
            <person name="Berrin J.G."/>
            <person name="Master E.R."/>
            <person name="Rosso M.N."/>
        </authorList>
    </citation>
    <scope>NUCLEOTIDE SEQUENCE [LARGE SCALE GENOMIC DNA]</scope>
    <source>
        <strain evidence="3 4">BRFM310</strain>
    </source>
</reference>
<feature type="region of interest" description="Disordered" evidence="1">
    <location>
        <begin position="238"/>
        <end position="286"/>
    </location>
</feature>
<gene>
    <name evidence="3" type="ORF">PYCCODRAFT_1422323</name>
</gene>
<dbReference type="SUPFAM" id="SSF49870">
    <property type="entry name" value="Osmotin, thaumatin-like protein"/>
    <property type="match status" value="1"/>
</dbReference>
<organism evidence="3 4">
    <name type="scientific">Trametes coccinea (strain BRFM310)</name>
    <name type="common">Pycnoporus coccineus</name>
    <dbReference type="NCBI Taxonomy" id="1353009"/>
    <lineage>
        <taxon>Eukaryota</taxon>
        <taxon>Fungi</taxon>
        <taxon>Dikarya</taxon>
        <taxon>Basidiomycota</taxon>
        <taxon>Agaricomycotina</taxon>
        <taxon>Agaricomycetes</taxon>
        <taxon>Polyporales</taxon>
        <taxon>Polyporaceae</taxon>
        <taxon>Trametes</taxon>
    </lineage>
</organism>
<keyword evidence="4" id="KW-1185">Reference proteome</keyword>
<feature type="compositionally biased region" description="Low complexity" evidence="1">
    <location>
        <begin position="238"/>
        <end position="248"/>
    </location>
</feature>
<sequence length="286" mass="29015">MQLSFVVSVVAVLAGASSLVRAEQHTIRFENKCGKGTPQLIQGGKVLSTGEDFTSNGAFAAGIAYLQTGECGFNGENCAIVEMTLVNPTSPGAGSSTDISLISPHAFNVETSFSYFGSCTGQGATCSSGSCKTAFFQPNDNQVQVQCENNDVNLLITFCGDATTSSALTDKSSGSSSQVSIPVVSSHSSSAAVHTSSAVHTSAAAHPTTIAAASTHAASSVVVSSSPSLVAEPSATSAATVASSAATSRPSCKAGSRRRRSMESSGKLRRHHARNAEAAAHRGASF</sequence>
<protein>
    <recommendedName>
        <fullName evidence="5">Glycopeptide</fullName>
    </recommendedName>
</protein>
<feature type="chain" id="PRO_5012688898" description="Glycopeptide" evidence="2">
    <location>
        <begin position="23"/>
        <end position="286"/>
    </location>
</feature>
<evidence type="ECO:0000256" key="1">
    <source>
        <dbReference type="SAM" id="MobiDB-lite"/>
    </source>
</evidence>
<dbReference type="STRING" id="1353009.A0A1Y2J010"/>
<name>A0A1Y2J010_TRAC3</name>